<protein>
    <submittedName>
        <fullName evidence="1">Triacylglycerol esterase/lipase EstA, alpha/beta hydrolase fold</fullName>
    </submittedName>
</protein>
<dbReference type="STRING" id="426128.SAMN05660297_02028"/>
<reference evidence="1 2" key="1">
    <citation type="submission" date="2016-10" db="EMBL/GenBank/DDBJ databases">
        <authorList>
            <person name="de Groot N.N."/>
        </authorList>
    </citation>
    <scope>NUCLEOTIDE SEQUENCE [LARGE SCALE GENOMIC DNA]</scope>
    <source>
        <strain evidence="1 2">DSM 18979</strain>
    </source>
</reference>
<dbReference type="RefSeq" id="WP_090443192.1">
    <property type="nucleotide sequence ID" value="NZ_FOHU01000008.1"/>
</dbReference>
<dbReference type="SUPFAM" id="SSF53474">
    <property type="entry name" value="alpha/beta-Hydrolases"/>
    <property type="match status" value="1"/>
</dbReference>
<dbReference type="InterPro" id="IPR029058">
    <property type="entry name" value="AB_hydrolase_fold"/>
</dbReference>
<accession>A0A1I0DKD0</accession>
<evidence type="ECO:0000313" key="1">
    <source>
        <dbReference type="EMBL" id="SET32718.1"/>
    </source>
</evidence>
<dbReference type="Gene3D" id="3.40.50.1820">
    <property type="entry name" value="alpha/beta hydrolase"/>
    <property type="match status" value="1"/>
</dbReference>
<keyword evidence="1" id="KW-0378">Hydrolase</keyword>
<sequence>MEKINRNPIILIPGLMCSMSNDIIPGTGNWSFGIARWIYEPLIEELEELGYAENDNLFICYYDWRQMNHTIVETYLKPMIAEVKKKYPHDKIDIICHSMGGLVARTYIQSREYQYDFEKVIMIGTPNKGSVDAYYLWSTGTLLKKNNKSNFYNLVYRGYIWILLKLLNLSFGIENLEEIHKNLPSIGELIPCADYGNVLCYDDGNGKWKTVPQYYMKYRNYFLDELNANHTLLQYRVKEFYNIVGYNFSTVEYLMIDKEKLTNNYEEVILDSVETLDGDGTVTLKSAGIQTDKQYYMEANHRNIVEEGFSYIKKIYTPEVSVKPKEKTKMQDNTLHIIFSGAPKIKIQNEERLVIQLEEGSINTPYPYIYEGNIQGYKWVVLKDISKGTYYAQVDNEESENIQILVMAEGLKEPYNQQEIKAFNYNHAFQFKIH</sequence>
<organism evidence="1 2">
    <name type="scientific">Natronincola peptidivorans</name>
    <dbReference type="NCBI Taxonomy" id="426128"/>
    <lineage>
        <taxon>Bacteria</taxon>
        <taxon>Bacillati</taxon>
        <taxon>Bacillota</taxon>
        <taxon>Clostridia</taxon>
        <taxon>Peptostreptococcales</taxon>
        <taxon>Natronincolaceae</taxon>
        <taxon>Natronincola</taxon>
    </lineage>
</organism>
<proteinExistence type="predicted"/>
<dbReference type="EMBL" id="FOHU01000008">
    <property type="protein sequence ID" value="SET32718.1"/>
    <property type="molecule type" value="Genomic_DNA"/>
</dbReference>
<dbReference type="GO" id="GO:0016787">
    <property type="term" value="F:hydrolase activity"/>
    <property type="evidence" value="ECO:0007669"/>
    <property type="project" value="UniProtKB-KW"/>
</dbReference>
<dbReference type="ESTHER" id="9clot-a0a1i0dkd0">
    <property type="family name" value="Bacterial_EstLip_FamXIV"/>
</dbReference>
<evidence type="ECO:0000313" key="2">
    <source>
        <dbReference type="Proteomes" id="UP000199568"/>
    </source>
</evidence>
<dbReference type="Pfam" id="PF02450">
    <property type="entry name" value="LCAT"/>
    <property type="match status" value="1"/>
</dbReference>
<dbReference type="GO" id="GO:0008374">
    <property type="term" value="F:O-acyltransferase activity"/>
    <property type="evidence" value="ECO:0007669"/>
    <property type="project" value="InterPro"/>
</dbReference>
<dbReference type="Proteomes" id="UP000199568">
    <property type="component" value="Unassembled WGS sequence"/>
</dbReference>
<dbReference type="GO" id="GO:0006629">
    <property type="term" value="P:lipid metabolic process"/>
    <property type="evidence" value="ECO:0007669"/>
    <property type="project" value="InterPro"/>
</dbReference>
<gene>
    <name evidence="1" type="ORF">SAMN05660297_02028</name>
</gene>
<dbReference type="PANTHER" id="PTHR11440">
    <property type="entry name" value="LECITHIN-CHOLESTEROL ACYLTRANSFERASE-RELATED"/>
    <property type="match status" value="1"/>
</dbReference>
<dbReference type="OrthoDB" id="9765872at2"/>
<dbReference type="AlphaFoldDB" id="A0A1I0DKD0"/>
<name>A0A1I0DKD0_9FIRM</name>
<dbReference type="InterPro" id="IPR003386">
    <property type="entry name" value="LACT/PDAT_acylTrfase"/>
</dbReference>
<keyword evidence="2" id="KW-1185">Reference proteome</keyword>